<dbReference type="GO" id="GO:0015031">
    <property type="term" value="P:protein transport"/>
    <property type="evidence" value="ECO:0007669"/>
    <property type="project" value="TreeGrafter"/>
</dbReference>
<feature type="domain" description="Arrestin C-terminal-like" evidence="2">
    <location>
        <begin position="168"/>
        <end position="295"/>
    </location>
</feature>
<dbReference type="SUPFAM" id="SSF81296">
    <property type="entry name" value="E set domains"/>
    <property type="match status" value="2"/>
</dbReference>
<accession>A0A8T2PSE6</accession>
<gene>
    <name evidence="3" type="ORF">JZ751_001047</name>
</gene>
<dbReference type="EMBL" id="JAFBMS010000002">
    <property type="protein sequence ID" value="KAG9354342.1"/>
    <property type="molecule type" value="Genomic_DNA"/>
</dbReference>
<dbReference type="InterPro" id="IPR011021">
    <property type="entry name" value="Arrestin-like_N"/>
</dbReference>
<dbReference type="SMART" id="SM01017">
    <property type="entry name" value="Arrestin_C"/>
    <property type="match status" value="1"/>
</dbReference>
<dbReference type="Pfam" id="PF02752">
    <property type="entry name" value="Arrestin_C"/>
    <property type="match status" value="1"/>
</dbReference>
<dbReference type="PANTHER" id="PTHR11188">
    <property type="entry name" value="ARRESTIN DOMAIN CONTAINING PROTEIN"/>
    <property type="match status" value="1"/>
</dbReference>
<dbReference type="InterPro" id="IPR011022">
    <property type="entry name" value="Arrestin_C-like"/>
</dbReference>
<protein>
    <recommendedName>
        <fullName evidence="2">Arrestin C-terminal-like domain-containing protein</fullName>
    </recommendedName>
</protein>
<evidence type="ECO:0000256" key="1">
    <source>
        <dbReference type="ARBA" id="ARBA00005298"/>
    </source>
</evidence>
<proteinExistence type="inferred from homology"/>
<dbReference type="Pfam" id="PF00339">
    <property type="entry name" value="Arrestin_N"/>
    <property type="match status" value="1"/>
</dbReference>
<dbReference type="Proteomes" id="UP000824540">
    <property type="component" value="Unassembled WGS sequence"/>
</dbReference>
<name>A0A8T2PSE6_9TELE</name>
<dbReference type="GO" id="GO:0005886">
    <property type="term" value="C:plasma membrane"/>
    <property type="evidence" value="ECO:0007669"/>
    <property type="project" value="TreeGrafter"/>
</dbReference>
<dbReference type="AlphaFoldDB" id="A0A8T2PSE6"/>
<dbReference type="InterPro" id="IPR014756">
    <property type="entry name" value="Ig_E-set"/>
</dbReference>
<dbReference type="InterPro" id="IPR014752">
    <property type="entry name" value="Arrestin-like_C"/>
</dbReference>
<dbReference type="GO" id="GO:0005737">
    <property type="term" value="C:cytoplasm"/>
    <property type="evidence" value="ECO:0007669"/>
    <property type="project" value="TreeGrafter"/>
</dbReference>
<dbReference type="Gene3D" id="2.60.40.640">
    <property type="match status" value="2"/>
</dbReference>
<evidence type="ECO:0000313" key="4">
    <source>
        <dbReference type="Proteomes" id="UP000824540"/>
    </source>
</evidence>
<evidence type="ECO:0000313" key="3">
    <source>
        <dbReference type="EMBL" id="KAG9354342.1"/>
    </source>
</evidence>
<dbReference type="OrthoDB" id="2333384at2759"/>
<dbReference type="PANTHER" id="PTHR11188:SF135">
    <property type="entry name" value="ARRESTIN DOMAIN CONTAINING 3-LIKE-RELATED"/>
    <property type="match status" value="1"/>
</dbReference>
<reference evidence="3" key="1">
    <citation type="thesis" date="2021" institute="BYU ScholarsArchive" country="Provo, UT, USA">
        <title>Applications of and Algorithms for Genome Assembly and Genomic Analyses with an Emphasis on Marine Teleosts.</title>
        <authorList>
            <person name="Pickett B.D."/>
        </authorList>
    </citation>
    <scope>NUCLEOTIDE SEQUENCE</scope>
    <source>
        <strain evidence="3">HI-2016</strain>
    </source>
</reference>
<evidence type="ECO:0000259" key="2">
    <source>
        <dbReference type="SMART" id="SM01017"/>
    </source>
</evidence>
<comment type="caution">
    <text evidence="3">The sequence shown here is derived from an EMBL/GenBank/DDBJ whole genome shotgun (WGS) entry which is preliminary data.</text>
</comment>
<sequence>MPKLSIIYNVINEENVFKSGDIISGKLILEISKETKIDYLLIKAKGKARVVWSEHYGKTTVVYYDKEKFFKLEHYLIQDQKVEGGSVVRGGFHEYPFAFQIPMGNMPSSFKADFGKINYTLKAKLGRPMKVPTKAKTEFTFLSNDDIDTPLLMEPQFGERKEKMKVFTSGNIAMNIHTERMAYLQGEGLKVMVEIENNSSRKIVPKFSLYQKQSHFAKGKRRVVTKQILKEVGDPISVSEHQSITRVLSIPTTVSPTIVNCKVLHVEYRMKVYLDISFAKDPEIKFPIVILPPDCNCGKMLQKWTPS</sequence>
<comment type="similarity">
    <text evidence="1">Belongs to the arrestin family.</text>
</comment>
<dbReference type="InterPro" id="IPR050357">
    <property type="entry name" value="Arrestin_domain-protein"/>
</dbReference>
<organism evidence="3 4">
    <name type="scientific">Albula glossodonta</name>
    <name type="common">roundjaw bonefish</name>
    <dbReference type="NCBI Taxonomy" id="121402"/>
    <lineage>
        <taxon>Eukaryota</taxon>
        <taxon>Metazoa</taxon>
        <taxon>Chordata</taxon>
        <taxon>Craniata</taxon>
        <taxon>Vertebrata</taxon>
        <taxon>Euteleostomi</taxon>
        <taxon>Actinopterygii</taxon>
        <taxon>Neopterygii</taxon>
        <taxon>Teleostei</taxon>
        <taxon>Albuliformes</taxon>
        <taxon>Albulidae</taxon>
        <taxon>Albula</taxon>
    </lineage>
</organism>
<dbReference type="GO" id="GO:0007399">
    <property type="term" value="P:nervous system development"/>
    <property type="evidence" value="ECO:0007669"/>
    <property type="project" value="UniProtKB-ARBA"/>
</dbReference>
<keyword evidence="4" id="KW-1185">Reference proteome</keyword>